<proteinExistence type="predicted"/>
<sequence>MISASGLSVRLGERDVLDGVNLEVRRGEWVGVIGPNGAGKSTLLKALMGLVAHRGGVLLDSRPSGGLKPRERARLLAYAPQTPALPPDMSVFDYALLGRTPYIPYLGRESRHDREVTRSVLERLDLTALAGRRVGELSGGERQRVVLARALAQEAPALLLDEPTTALDLGHQQQVLELVDRLRRTDGLTVVTTLHDLTVAGLYADSLLLLTGGRAVASGEPAQVLTEELVGRHFDAHVKIEPGPDGRPVVHLVRGGS</sequence>
<dbReference type="CDD" id="cd03214">
    <property type="entry name" value="ABC_Iron-Siderophores_B12_Hemin"/>
    <property type="match status" value="1"/>
</dbReference>
<dbReference type="GO" id="GO:0005524">
    <property type="term" value="F:ATP binding"/>
    <property type="evidence" value="ECO:0007669"/>
    <property type="project" value="UniProtKB-KW"/>
</dbReference>
<dbReference type="InterPro" id="IPR017871">
    <property type="entry name" value="ABC_transporter-like_CS"/>
</dbReference>
<protein>
    <submittedName>
        <fullName evidence="6">ABC transporter ATP-binding protein</fullName>
    </submittedName>
</protein>
<evidence type="ECO:0000259" key="5">
    <source>
        <dbReference type="PROSITE" id="PS50893"/>
    </source>
</evidence>
<keyword evidence="3 6" id="KW-0067">ATP-binding</keyword>
<dbReference type="PROSITE" id="PS50893">
    <property type="entry name" value="ABC_TRANSPORTER_2"/>
    <property type="match status" value="1"/>
</dbReference>
<accession>A0ABN3CNN9</accession>
<keyword evidence="2" id="KW-0547">Nucleotide-binding</keyword>
<keyword evidence="4" id="KW-1278">Translocase</keyword>
<evidence type="ECO:0000256" key="1">
    <source>
        <dbReference type="ARBA" id="ARBA00022448"/>
    </source>
</evidence>
<gene>
    <name evidence="6" type="ORF">GCM10009850_064950</name>
</gene>
<dbReference type="InterPro" id="IPR003439">
    <property type="entry name" value="ABC_transporter-like_ATP-bd"/>
</dbReference>
<dbReference type="Pfam" id="PF00005">
    <property type="entry name" value="ABC_tran"/>
    <property type="match status" value="1"/>
</dbReference>
<feature type="domain" description="ABC transporter" evidence="5">
    <location>
        <begin position="2"/>
        <end position="237"/>
    </location>
</feature>
<dbReference type="PANTHER" id="PTHR42794">
    <property type="entry name" value="HEMIN IMPORT ATP-BINDING PROTEIN HMUV"/>
    <property type="match status" value="1"/>
</dbReference>
<keyword evidence="1" id="KW-0813">Transport</keyword>
<dbReference type="InterPro" id="IPR027417">
    <property type="entry name" value="P-loop_NTPase"/>
</dbReference>
<evidence type="ECO:0000256" key="2">
    <source>
        <dbReference type="ARBA" id="ARBA00022741"/>
    </source>
</evidence>
<evidence type="ECO:0000313" key="6">
    <source>
        <dbReference type="EMBL" id="GAA2211036.1"/>
    </source>
</evidence>
<dbReference type="SMART" id="SM00382">
    <property type="entry name" value="AAA"/>
    <property type="match status" value="1"/>
</dbReference>
<dbReference type="Gene3D" id="3.40.50.300">
    <property type="entry name" value="P-loop containing nucleotide triphosphate hydrolases"/>
    <property type="match status" value="1"/>
</dbReference>
<evidence type="ECO:0000256" key="4">
    <source>
        <dbReference type="ARBA" id="ARBA00022967"/>
    </source>
</evidence>
<evidence type="ECO:0000313" key="7">
    <source>
        <dbReference type="Proteomes" id="UP001499843"/>
    </source>
</evidence>
<dbReference type="RefSeq" id="WP_344482902.1">
    <property type="nucleotide sequence ID" value="NZ_BAAAQX010000019.1"/>
</dbReference>
<dbReference type="InterPro" id="IPR003593">
    <property type="entry name" value="AAA+_ATPase"/>
</dbReference>
<dbReference type="PROSITE" id="PS00211">
    <property type="entry name" value="ABC_TRANSPORTER_1"/>
    <property type="match status" value="1"/>
</dbReference>
<organism evidence="6 7">
    <name type="scientific">Nonomuraea monospora</name>
    <dbReference type="NCBI Taxonomy" id="568818"/>
    <lineage>
        <taxon>Bacteria</taxon>
        <taxon>Bacillati</taxon>
        <taxon>Actinomycetota</taxon>
        <taxon>Actinomycetes</taxon>
        <taxon>Streptosporangiales</taxon>
        <taxon>Streptosporangiaceae</taxon>
        <taxon>Nonomuraea</taxon>
    </lineage>
</organism>
<dbReference type="SUPFAM" id="SSF52540">
    <property type="entry name" value="P-loop containing nucleoside triphosphate hydrolases"/>
    <property type="match status" value="1"/>
</dbReference>
<dbReference type="PANTHER" id="PTHR42794:SF1">
    <property type="entry name" value="HEMIN IMPORT ATP-BINDING PROTEIN HMUV"/>
    <property type="match status" value="1"/>
</dbReference>
<evidence type="ECO:0000256" key="3">
    <source>
        <dbReference type="ARBA" id="ARBA00022840"/>
    </source>
</evidence>
<dbReference type="Proteomes" id="UP001499843">
    <property type="component" value="Unassembled WGS sequence"/>
</dbReference>
<dbReference type="EMBL" id="BAAAQX010000019">
    <property type="protein sequence ID" value="GAA2211036.1"/>
    <property type="molecule type" value="Genomic_DNA"/>
</dbReference>
<reference evidence="6 7" key="1">
    <citation type="journal article" date="2019" name="Int. J. Syst. Evol. Microbiol.">
        <title>The Global Catalogue of Microorganisms (GCM) 10K type strain sequencing project: providing services to taxonomists for standard genome sequencing and annotation.</title>
        <authorList>
            <consortium name="The Broad Institute Genomics Platform"/>
            <consortium name="The Broad Institute Genome Sequencing Center for Infectious Disease"/>
            <person name="Wu L."/>
            <person name="Ma J."/>
        </authorList>
    </citation>
    <scope>NUCLEOTIDE SEQUENCE [LARGE SCALE GENOMIC DNA]</scope>
    <source>
        <strain evidence="6 7">JCM 16114</strain>
    </source>
</reference>
<comment type="caution">
    <text evidence="6">The sequence shown here is derived from an EMBL/GenBank/DDBJ whole genome shotgun (WGS) entry which is preliminary data.</text>
</comment>
<name>A0ABN3CNN9_9ACTN</name>
<keyword evidence="7" id="KW-1185">Reference proteome</keyword>